<reference evidence="2" key="2">
    <citation type="submission" date="2025-08" db="UniProtKB">
        <authorList>
            <consortium name="RefSeq"/>
        </authorList>
    </citation>
    <scope>IDENTIFICATION</scope>
    <source>
        <tissue evidence="2">Leaf</tissue>
    </source>
</reference>
<accession>A0AC58SY42</accession>
<proteinExistence type="predicted"/>
<dbReference type="Proteomes" id="UP000790787">
    <property type="component" value="Chromosome 17"/>
</dbReference>
<evidence type="ECO:0000313" key="2">
    <source>
        <dbReference type="RefSeq" id="XP_075089879.1"/>
    </source>
</evidence>
<dbReference type="RefSeq" id="XP_075089879.1">
    <property type="nucleotide sequence ID" value="XM_075233778.1"/>
</dbReference>
<evidence type="ECO:0000313" key="1">
    <source>
        <dbReference type="Proteomes" id="UP000790787"/>
    </source>
</evidence>
<keyword evidence="1" id="KW-1185">Reference proteome</keyword>
<sequence>MCFFKGSFLNNMKTLKTFGKTMQFNRNLSTSSSSFFVFKPMQQLHNNSHTIIPLPVSSNFRNFSTDTDYKLPTPINLGIHFVPQQTAYVVERLGQYTTTLNPGLNYLIPFVDKVQYVHSLKEQAILISKQTGITKDNVPIEMDGVFYIRIVDHVLASYGADDPIYAVVQLAQTTMRSELGKITLDKTFEERVELNRNILKAINDRPLRTDWGIECLRYEIKDITPPKGVKVAMERQAEAERKKRAQVLVSEGQRQADVNVADGKKMAVILESEAAKKDQVNRAKGEADAIFANAQATAPAISEVSRAILENGGADATSLRVAEQYVEAFEKINKVGTVMLIPEDAGDTASLISQAVTIHNKLSTSK</sequence>
<protein>
    <submittedName>
        <fullName evidence="2">Uncharacterized protein LOC107804387</fullName>
    </submittedName>
</protein>
<gene>
    <name evidence="2" type="primary">LOC107804387</name>
</gene>
<name>A0AC58SY42_TOBAC</name>
<organism evidence="1 2">
    <name type="scientific">Nicotiana tabacum</name>
    <name type="common">Common tobacco</name>
    <dbReference type="NCBI Taxonomy" id="4097"/>
    <lineage>
        <taxon>Eukaryota</taxon>
        <taxon>Viridiplantae</taxon>
        <taxon>Streptophyta</taxon>
        <taxon>Embryophyta</taxon>
        <taxon>Tracheophyta</taxon>
        <taxon>Spermatophyta</taxon>
        <taxon>Magnoliopsida</taxon>
        <taxon>eudicotyledons</taxon>
        <taxon>Gunneridae</taxon>
        <taxon>Pentapetalae</taxon>
        <taxon>asterids</taxon>
        <taxon>lamiids</taxon>
        <taxon>Solanales</taxon>
        <taxon>Solanaceae</taxon>
        <taxon>Nicotianoideae</taxon>
        <taxon>Nicotianeae</taxon>
        <taxon>Nicotiana</taxon>
    </lineage>
</organism>
<reference evidence="1" key="1">
    <citation type="journal article" date="2014" name="Nat. Commun.">
        <title>The tobacco genome sequence and its comparison with those of tomato and potato.</title>
        <authorList>
            <person name="Sierro N."/>
            <person name="Battey J.N."/>
            <person name="Ouadi S."/>
            <person name="Bakaher N."/>
            <person name="Bovet L."/>
            <person name="Willig A."/>
            <person name="Goepfert S."/>
            <person name="Peitsch M.C."/>
            <person name="Ivanov N.V."/>
        </authorList>
    </citation>
    <scope>NUCLEOTIDE SEQUENCE [LARGE SCALE GENOMIC DNA]</scope>
</reference>